<dbReference type="AlphaFoldDB" id="A0A377JR75"/>
<dbReference type="PANTHER" id="PTHR32319:SF0">
    <property type="entry name" value="BACTERIAL HEMOLYSIN-LIKE PROTEIN"/>
    <property type="match status" value="1"/>
</dbReference>
<sequence>MRLDIYVKSLCSSRTKAKEAIESGCVKVNGIVVKKGSFLLEKDDEVSVDSKDLLLSRAGYKLRGFIESLVQKGLWDRAYLFHKKAIDIGASTGGFTQVLLESGVDSVVCVDVGKNQLHTSILQDERVSVFEECDIRDFSDEREFDLMVCDVSFISLYKLMESFERLNVKEYVWLFKPQFEVGLNAKRNKKGVLKDKSLGQKAVDEFCENLKKRNFSVIASEKSRVSGKEGNEEFFVYARR</sequence>
<dbReference type="GO" id="GO:0008168">
    <property type="term" value="F:methyltransferase activity"/>
    <property type="evidence" value="ECO:0007669"/>
    <property type="project" value="UniProtKB-KW"/>
</dbReference>
<dbReference type="Pfam" id="PF01728">
    <property type="entry name" value="FtsJ"/>
    <property type="match status" value="1"/>
</dbReference>
<dbReference type="GO" id="GO:0003723">
    <property type="term" value="F:RNA binding"/>
    <property type="evidence" value="ECO:0007669"/>
    <property type="project" value="UniProtKB-KW"/>
</dbReference>
<dbReference type="InterPro" id="IPR002942">
    <property type="entry name" value="S4_RNA-bd"/>
</dbReference>
<evidence type="ECO:0000256" key="2">
    <source>
        <dbReference type="ARBA" id="ARBA00029460"/>
    </source>
</evidence>
<dbReference type="Gene3D" id="3.40.50.150">
    <property type="entry name" value="Vaccinia Virus protein VP39"/>
    <property type="match status" value="1"/>
</dbReference>
<evidence type="ECO:0000256" key="3">
    <source>
        <dbReference type="PROSITE-ProRule" id="PRU00182"/>
    </source>
</evidence>
<proteinExistence type="inferred from homology"/>
<gene>
    <name evidence="5" type="primary">tlyA</name>
    <name evidence="5" type="ORF">NCTC12219_00317</name>
</gene>
<dbReference type="EMBL" id="UGHX01000001">
    <property type="protein sequence ID" value="STP10456.1"/>
    <property type="molecule type" value="Genomic_DNA"/>
</dbReference>
<dbReference type="InterPro" id="IPR029063">
    <property type="entry name" value="SAM-dependent_MTases_sf"/>
</dbReference>
<evidence type="ECO:0000313" key="5">
    <source>
        <dbReference type="EMBL" id="STP10456.1"/>
    </source>
</evidence>
<keyword evidence="5" id="KW-0489">Methyltransferase</keyword>
<dbReference type="Pfam" id="PF01479">
    <property type="entry name" value="S4"/>
    <property type="match status" value="1"/>
</dbReference>
<dbReference type="CDD" id="cd02440">
    <property type="entry name" value="AdoMet_MTases"/>
    <property type="match status" value="1"/>
</dbReference>
<dbReference type="Gene3D" id="3.10.290.10">
    <property type="entry name" value="RNA-binding S4 domain"/>
    <property type="match status" value="1"/>
</dbReference>
<dbReference type="SMART" id="SM00363">
    <property type="entry name" value="S4"/>
    <property type="match status" value="1"/>
</dbReference>
<reference evidence="5 6" key="1">
    <citation type="submission" date="2018-06" db="EMBL/GenBank/DDBJ databases">
        <authorList>
            <consortium name="Pathogen Informatics"/>
            <person name="Doyle S."/>
        </authorList>
    </citation>
    <scope>NUCLEOTIDE SEQUENCE [LARGE SCALE GENOMIC DNA]</scope>
    <source>
        <strain evidence="5 6">NCTC12219</strain>
    </source>
</reference>
<name>A0A377JR75_9HELI</name>
<dbReference type="Proteomes" id="UP000255103">
    <property type="component" value="Unassembled WGS sequence"/>
</dbReference>
<dbReference type="PROSITE" id="PS50889">
    <property type="entry name" value="S4"/>
    <property type="match status" value="1"/>
</dbReference>
<evidence type="ECO:0000259" key="4">
    <source>
        <dbReference type="SMART" id="SM00363"/>
    </source>
</evidence>
<dbReference type="InterPro" id="IPR002877">
    <property type="entry name" value="RNA_MeTrfase_FtsJ_dom"/>
</dbReference>
<dbReference type="CDD" id="cd00165">
    <property type="entry name" value="S4"/>
    <property type="match status" value="1"/>
</dbReference>
<dbReference type="RefSeq" id="WP_115721324.1">
    <property type="nucleotide sequence ID" value="NZ_UGHX01000001.1"/>
</dbReference>
<dbReference type="PANTHER" id="PTHR32319">
    <property type="entry name" value="BACTERIAL HEMOLYSIN-LIKE PROTEIN"/>
    <property type="match status" value="1"/>
</dbReference>
<evidence type="ECO:0000256" key="1">
    <source>
        <dbReference type="ARBA" id="ARBA00022884"/>
    </source>
</evidence>
<evidence type="ECO:0000313" key="6">
    <source>
        <dbReference type="Proteomes" id="UP000255103"/>
    </source>
</evidence>
<dbReference type="SUPFAM" id="SSF53335">
    <property type="entry name" value="S-adenosyl-L-methionine-dependent methyltransferases"/>
    <property type="match status" value="1"/>
</dbReference>
<protein>
    <submittedName>
        <fullName evidence="5">Putative hemolysin A</fullName>
        <ecNumber evidence="5">2.1.1.226</ecNumber>
    </submittedName>
</protein>
<dbReference type="SUPFAM" id="SSF55174">
    <property type="entry name" value="Alpha-L RNA-binding motif"/>
    <property type="match status" value="1"/>
</dbReference>
<dbReference type="GO" id="GO:0032259">
    <property type="term" value="P:methylation"/>
    <property type="evidence" value="ECO:0007669"/>
    <property type="project" value="UniProtKB-KW"/>
</dbReference>
<keyword evidence="5" id="KW-0808">Transferase</keyword>
<feature type="domain" description="RNA-binding S4" evidence="4">
    <location>
        <begin position="1"/>
        <end position="63"/>
    </location>
</feature>
<dbReference type="EC" id="2.1.1.226" evidence="5"/>
<comment type="similarity">
    <text evidence="2">Belongs to the TlyA family.</text>
</comment>
<accession>A0A377JR75</accession>
<dbReference type="InterPro" id="IPR036986">
    <property type="entry name" value="S4_RNA-bd_sf"/>
</dbReference>
<keyword evidence="1 3" id="KW-0694">RNA-binding</keyword>
<organism evidence="5 6">
    <name type="scientific">Helicobacter cinaedi</name>
    <dbReference type="NCBI Taxonomy" id="213"/>
    <lineage>
        <taxon>Bacteria</taxon>
        <taxon>Pseudomonadati</taxon>
        <taxon>Campylobacterota</taxon>
        <taxon>Epsilonproteobacteria</taxon>
        <taxon>Campylobacterales</taxon>
        <taxon>Helicobacteraceae</taxon>
        <taxon>Helicobacter</taxon>
    </lineage>
</organism>
<dbReference type="InterPro" id="IPR047048">
    <property type="entry name" value="TlyA"/>
</dbReference>